<dbReference type="Gramene" id="AET6Gv20439400.8">
    <property type="protein sequence ID" value="AET6Gv20439400.8"/>
    <property type="gene ID" value="AET6Gv20439400"/>
</dbReference>
<evidence type="ECO:0000256" key="1">
    <source>
        <dbReference type="SAM" id="Phobius"/>
    </source>
</evidence>
<reference evidence="3" key="1">
    <citation type="journal article" date="2014" name="Science">
        <title>Ancient hybridizations among the ancestral genomes of bread wheat.</title>
        <authorList>
            <consortium name="International Wheat Genome Sequencing Consortium,"/>
            <person name="Marcussen T."/>
            <person name="Sandve S.R."/>
            <person name="Heier L."/>
            <person name="Spannagl M."/>
            <person name="Pfeifer M."/>
            <person name="Jakobsen K.S."/>
            <person name="Wulff B.B."/>
            <person name="Steuernagel B."/>
            <person name="Mayer K.F."/>
            <person name="Olsen O.A."/>
        </authorList>
    </citation>
    <scope>NUCLEOTIDE SEQUENCE [LARGE SCALE GENOMIC DNA]</scope>
    <source>
        <strain evidence="3">cv. AL8/78</strain>
    </source>
</reference>
<reference evidence="2" key="3">
    <citation type="journal article" date="2017" name="Nature">
        <title>Genome sequence of the progenitor of the wheat D genome Aegilops tauschii.</title>
        <authorList>
            <person name="Luo M.C."/>
            <person name="Gu Y.Q."/>
            <person name="Puiu D."/>
            <person name="Wang H."/>
            <person name="Twardziok S.O."/>
            <person name="Deal K.R."/>
            <person name="Huo N."/>
            <person name="Zhu T."/>
            <person name="Wang L."/>
            <person name="Wang Y."/>
            <person name="McGuire P.E."/>
            <person name="Liu S."/>
            <person name="Long H."/>
            <person name="Ramasamy R.K."/>
            <person name="Rodriguez J.C."/>
            <person name="Van S.L."/>
            <person name="Yuan L."/>
            <person name="Wang Z."/>
            <person name="Xia Z."/>
            <person name="Xiao L."/>
            <person name="Anderson O.D."/>
            <person name="Ouyang S."/>
            <person name="Liang Y."/>
            <person name="Zimin A.V."/>
            <person name="Pertea G."/>
            <person name="Qi P."/>
            <person name="Bennetzen J.L."/>
            <person name="Dai X."/>
            <person name="Dawson M.W."/>
            <person name="Muller H.G."/>
            <person name="Kugler K."/>
            <person name="Rivarola-Duarte L."/>
            <person name="Spannagl M."/>
            <person name="Mayer K.F.X."/>
            <person name="Lu F.H."/>
            <person name="Bevan M.W."/>
            <person name="Leroy P."/>
            <person name="Li P."/>
            <person name="You F.M."/>
            <person name="Sun Q."/>
            <person name="Liu Z."/>
            <person name="Lyons E."/>
            <person name="Wicker T."/>
            <person name="Salzberg S.L."/>
            <person name="Devos K.M."/>
            <person name="Dvorak J."/>
        </authorList>
    </citation>
    <scope>NUCLEOTIDE SEQUENCE [LARGE SCALE GENOMIC DNA]</scope>
    <source>
        <strain evidence="2">cv. AL8/78</strain>
    </source>
</reference>
<reference evidence="2" key="4">
    <citation type="submission" date="2019-03" db="UniProtKB">
        <authorList>
            <consortium name="EnsemblPlants"/>
        </authorList>
    </citation>
    <scope>IDENTIFICATION</scope>
</reference>
<organism evidence="2 3">
    <name type="scientific">Aegilops tauschii subsp. strangulata</name>
    <name type="common">Goatgrass</name>
    <dbReference type="NCBI Taxonomy" id="200361"/>
    <lineage>
        <taxon>Eukaryota</taxon>
        <taxon>Viridiplantae</taxon>
        <taxon>Streptophyta</taxon>
        <taxon>Embryophyta</taxon>
        <taxon>Tracheophyta</taxon>
        <taxon>Spermatophyta</taxon>
        <taxon>Magnoliopsida</taxon>
        <taxon>Liliopsida</taxon>
        <taxon>Poales</taxon>
        <taxon>Poaceae</taxon>
        <taxon>BOP clade</taxon>
        <taxon>Pooideae</taxon>
        <taxon>Triticodae</taxon>
        <taxon>Triticeae</taxon>
        <taxon>Triticinae</taxon>
        <taxon>Aegilops</taxon>
    </lineage>
</organism>
<sequence length="44" mass="5145">VLVRSDTNMLSWDCRFRNTLYGTHLLFLMMHSTWLCMSCGCGIM</sequence>
<reference evidence="3" key="2">
    <citation type="journal article" date="2017" name="Nat. Plants">
        <title>The Aegilops tauschii genome reveals multiple impacts of transposons.</title>
        <authorList>
            <person name="Zhao G."/>
            <person name="Zou C."/>
            <person name="Li K."/>
            <person name="Wang K."/>
            <person name="Li T."/>
            <person name="Gao L."/>
            <person name="Zhang X."/>
            <person name="Wang H."/>
            <person name="Yang Z."/>
            <person name="Liu X."/>
            <person name="Jiang W."/>
            <person name="Mao L."/>
            <person name="Kong X."/>
            <person name="Jiao Y."/>
            <person name="Jia J."/>
        </authorList>
    </citation>
    <scope>NUCLEOTIDE SEQUENCE [LARGE SCALE GENOMIC DNA]</scope>
    <source>
        <strain evidence="3">cv. AL8/78</strain>
    </source>
</reference>
<feature type="transmembrane region" description="Helical" evidence="1">
    <location>
        <begin position="20"/>
        <end position="43"/>
    </location>
</feature>
<protein>
    <submittedName>
        <fullName evidence="2">Uncharacterized protein</fullName>
    </submittedName>
</protein>
<name>A0A453NPL2_AEGTS</name>
<dbReference type="Proteomes" id="UP000015105">
    <property type="component" value="Chromosome 6D"/>
</dbReference>
<dbReference type="EnsemblPlants" id="AET6Gv20439400.8">
    <property type="protein sequence ID" value="AET6Gv20439400.8"/>
    <property type="gene ID" value="AET6Gv20439400"/>
</dbReference>
<evidence type="ECO:0000313" key="2">
    <source>
        <dbReference type="EnsemblPlants" id="AET6Gv20439400.8"/>
    </source>
</evidence>
<dbReference type="AlphaFoldDB" id="A0A453NPL2"/>
<keyword evidence="3" id="KW-1185">Reference proteome</keyword>
<keyword evidence="1" id="KW-0472">Membrane</keyword>
<evidence type="ECO:0000313" key="3">
    <source>
        <dbReference type="Proteomes" id="UP000015105"/>
    </source>
</evidence>
<keyword evidence="1" id="KW-1133">Transmembrane helix</keyword>
<keyword evidence="1" id="KW-0812">Transmembrane</keyword>
<proteinExistence type="predicted"/>
<reference evidence="2" key="5">
    <citation type="journal article" date="2021" name="G3 (Bethesda)">
        <title>Aegilops tauschii genome assembly Aet v5.0 features greater sequence contiguity and improved annotation.</title>
        <authorList>
            <person name="Wang L."/>
            <person name="Zhu T."/>
            <person name="Rodriguez J.C."/>
            <person name="Deal K.R."/>
            <person name="Dubcovsky J."/>
            <person name="McGuire P.E."/>
            <person name="Lux T."/>
            <person name="Spannagl M."/>
            <person name="Mayer K.F.X."/>
            <person name="Baldrich P."/>
            <person name="Meyers B.C."/>
            <person name="Huo N."/>
            <person name="Gu Y.Q."/>
            <person name="Zhou H."/>
            <person name="Devos K.M."/>
            <person name="Bennetzen J.L."/>
            <person name="Unver T."/>
            <person name="Budak H."/>
            <person name="Gulick P.J."/>
            <person name="Galiba G."/>
            <person name="Kalapos B."/>
            <person name="Nelson D.R."/>
            <person name="Li P."/>
            <person name="You F.M."/>
            <person name="Luo M.C."/>
            <person name="Dvorak J."/>
        </authorList>
    </citation>
    <scope>NUCLEOTIDE SEQUENCE [LARGE SCALE GENOMIC DNA]</scope>
    <source>
        <strain evidence="2">cv. AL8/78</strain>
    </source>
</reference>
<accession>A0A453NPL2</accession>